<name>A0A7Y4GSS4_9BRAD</name>
<dbReference type="Proteomes" id="UP000544122">
    <property type="component" value="Unassembled WGS sequence"/>
</dbReference>
<keyword evidence="2" id="KW-1185">Reference proteome</keyword>
<dbReference type="RefSeq" id="WP_171580139.1">
    <property type="nucleotide sequence ID" value="NZ_JAAVLX010000004.1"/>
</dbReference>
<proteinExistence type="predicted"/>
<sequence>MQLDSECPAILILLGPNAMIAASKPMGSLCDLDQTKLLHAMGAGVFLDKDGDGEVDGKKPLRLYGFLAQTSERDGGACLR</sequence>
<gene>
    <name evidence="1" type="ORF">HCN58_15095</name>
</gene>
<organism evidence="1 2">
    <name type="scientific">Bradyrhizobium australiense</name>
    <dbReference type="NCBI Taxonomy" id="2721161"/>
    <lineage>
        <taxon>Bacteria</taxon>
        <taxon>Pseudomonadati</taxon>
        <taxon>Pseudomonadota</taxon>
        <taxon>Alphaproteobacteria</taxon>
        <taxon>Hyphomicrobiales</taxon>
        <taxon>Nitrobacteraceae</taxon>
        <taxon>Bradyrhizobium</taxon>
    </lineage>
</organism>
<reference evidence="1 2" key="1">
    <citation type="submission" date="2020-03" db="EMBL/GenBank/DDBJ databases">
        <title>Bradyrhizobium diversity isolated from nodules of Indigofera sp.</title>
        <authorList>
            <person name="Klepa M."/>
            <person name="Helene L."/>
            <person name="Hungria M."/>
        </authorList>
    </citation>
    <scope>NUCLEOTIDE SEQUENCE [LARGE SCALE GENOMIC DNA]</scope>
    <source>
        <strain evidence="1 2">WSM 1791</strain>
    </source>
</reference>
<comment type="caution">
    <text evidence="1">The sequence shown here is derived from an EMBL/GenBank/DDBJ whole genome shotgun (WGS) entry which is preliminary data.</text>
</comment>
<dbReference type="EMBL" id="JAAVLX010000004">
    <property type="protein sequence ID" value="NOJ40913.1"/>
    <property type="molecule type" value="Genomic_DNA"/>
</dbReference>
<accession>A0A7Y4GSS4</accession>
<evidence type="ECO:0000313" key="1">
    <source>
        <dbReference type="EMBL" id="NOJ40913.1"/>
    </source>
</evidence>
<dbReference type="AlphaFoldDB" id="A0A7Y4GSS4"/>
<evidence type="ECO:0000313" key="2">
    <source>
        <dbReference type="Proteomes" id="UP000544122"/>
    </source>
</evidence>
<protein>
    <submittedName>
        <fullName evidence="1">Uncharacterized protein</fullName>
    </submittedName>
</protein>